<dbReference type="GO" id="GO:0046872">
    <property type="term" value="F:metal ion binding"/>
    <property type="evidence" value="ECO:0007669"/>
    <property type="project" value="UniProtKB-KW"/>
</dbReference>
<dbReference type="GO" id="GO:0051213">
    <property type="term" value="F:dioxygenase activity"/>
    <property type="evidence" value="ECO:0007669"/>
    <property type="project" value="UniProtKB-KW"/>
</dbReference>
<accession>A0A561UCS8</accession>
<dbReference type="EMBL" id="VIWT01000001">
    <property type="protein sequence ID" value="TWF97151.1"/>
    <property type="molecule type" value="Genomic_DNA"/>
</dbReference>
<comment type="caution">
    <text evidence="3">The sequence shown here is derived from an EMBL/GenBank/DDBJ whole genome shotgun (WGS) entry which is preliminary data.</text>
</comment>
<sequence>MRYTYEPQTEDSYKPEYGVRIRRFTELLAKTGPANTKLGSAVSYIQPGESVQEHQHPVTELLFLINGKARVRVEDTVQEMSEGDVIVIEGDQVHQVSNAGDEPIRFFSFWWSEPEK</sequence>
<dbReference type="InterPro" id="IPR011051">
    <property type="entry name" value="RmlC_Cupin_sf"/>
</dbReference>
<dbReference type="Pfam" id="PF07883">
    <property type="entry name" value="Cupin_2"/>
    <property type="match status" value="1"/>
</dbReference>
<keyword evidence="4" id="KW-1185">Reference proteome</keyword>
<feature type="domain" description="Cupin type-2" evidence="2">
    <location>
        <begin position="44"/>
        <end position="109"/>
    </location>
</feature>
<dbReference type="PANTHER" id="PTHR35848">
    <property type="entry name" value="OXALATE-BINDING PROTEIN"/>
    <property type="match status" value="1"/>
</dbReference>
<dbReference type="InterPro" id="IPR014710">
    <property type="entry name" value="RmlC-like_jellyroll"/>
</dbReference>
<evidence type="ECO:0000256" key="1">
    <source>
        <dbReference type="ARBA" id="ARBA00022723"/>
    </source>
</evidence>
<keyword evidence="3" id="KW-0560">Oxidoreductase</keyword>
<protein>
    <submittedName>
        <fullName evidence="3">Quercetin dioxygenase-like cupin family protein</fullName>
    </submittedName>
</protein>
<dbReference type="Gene3D" id="2.60.120.10">
    <property type="entry name" value="Jelly Rolls"/>
    <property type="match status" value="1"/>
</dbReference>
<evidence type="ECO:0000313" key="3">
    <source>
        <dbReference type="EMBL" id="TWF97151.1"/>
    </source>
</evidence>
<evidence type="ECO:0000313" key="4">
    <source>
        <dbReference type="Proteomes" id="UP000317940"/>
    </source>
</evidence>
<proteinExistence type="predicted"/>
<gene>
    <name evidence="3" type="ORF">FHX73_11926</name>
</gene>
<reference evidence="3 4" key="1">
    <citation type="submission" date="2019-06" db="EMBL/GenBank/DDBJ databases">
        <title>Sequencing the genomes of 1000 actinobacteria strains.</title>
        <authorList>
            <person name="Klenk H.-P."/>
        </authorList>
    </citation>
    <scope>NUCLEOTIDE SEQUENCE [LARGE SCALE GENOMIC DNA]</scope>
    <source>
        <strain evidence="3 4">DSM 44826</strain>
    </source>
</reference>
<dbReference type="Proteomes" id="UP000317940">
    <property type="component" value="Unassembled WGS sequence"/>
</dbReference>
<dbReference type="InterPro" id="IPR013096">
    <property type="entry name" value="Cupin_2"/>
</dbReference>
<keyword evidence="1" id="KW-0479">Metal-binding</keyword>
<dbReference type="PANTHER" id="PTHR35848:SF6">
    <property type="entry name" value="CUPIN TYPE-2 DOMAIN-CONTAINING PROTEIN"/>
    <property type="match status" value="1"/>
</dbReference>
<name>A0A561UCS8_9ACTN</name>
<dbReference type="RefSeq" id="WP_170304846.1">
    <property type="nucleotide sequence ID" value="NZ_BAAAMZ010000036.1"/>
</dbReference>
<dbReference type="AlphaFoldDB" id="A0A561UCS8"/>
<dbReference type="SUPFAM" id="SSF51182">
    <property type="entry name" value="RmlC-like cupins"/>
    <property type="match status" value="1"/>
</dbReference>
<keyword evidence="3" id="KW-0223">Dioxygenase</keyword>
<organism evidence="3 4">
    <name type="scientific">Kitasatospora viridis</name>
    <dbReference type="NCBI Taxonomy" id="281105"/>
    <lineage>
        <taxon>Bacteria</taxon>
        <taxon>Bacillati</taxon>
        <taxon>Actinomycetota</taxon>
        <taxon>Actinomycetes</taxon>
        <taxon>Kitasatosporales</taxon>
        <taxon>Streptomycetaceae</taxon>
        <taxon>Kitasatospora</taxon>
    </lineage>
</organism>
<dbReference type="InterPro" id="IPR051610">
    <property type="entry name" value="GPI/OXD"/>
</dbReference>
<evidence type="ECO:0000259" key="2">
    <source>
        <dbReference type="Pfam" id="PF07883"/>
    </source>
</evidence>